<dbReference type="Proteomes" id="UP000515344">
    <property type="component" value="Chromosome"/>
</dbReference>
<reference evidence="5" key="1">
    <citation type="submission" date="2020-08" db="EMBL/GenBank/DDBJ databases">
        <title>Lacibacter sp. S13-6-6 genome sequencing.</title>
        <authorList>
            <person name="Jin L."/>
        </authorList>
    </citation>
    <scope>NUCLEOTIDE SEQUENCE [LARGE SCALE GENOMIC DNA]</scope>
    <source>
        <strain evidence="5">S13-6-6</strain>
    </source>
</reference>
<name>A0A7G5XM08_9BACT</name>
<gene>
    <name evidence="4" type="ORF">H4075_10175</name>
</gene>
<protein>
    <submittedName>
        <fullName evidence="4">Glycosyl hydrolase</fullName>
    </submittedName>
</protein>
<evidence type="ECO:0000256" key="1">
    <source>
        <dbReference type="ARBA" id="ARBA00022737"/>
    </source>
</evidence>
<dbReference type="InterPro" id="IPR015943">
    <property type="entry name" value="WD40/YVTN_repeat-like_dom_sf"/>
</dbReference>
<dbReference type="InterPro" id="IPR031778">
    <property type="entry name" value="Sortilin_N"/>
</dbReference>
<dbReference type="EMBL" id="CP060007">
    <property type="protein sequence ID" value="QNA46511.1"/>
    <property type="molecule type" value="Genomic_DNA"/>
</dbReference>
<evidence type="ECO:0000313" key="5">
    <source>
        <dbReference type="Proteomes" id="UP000515344"/>
    </source>
</evidence>
<dbReference type="KEGG" id="lacs:H4075_10175"/>
<feature type="chain" id="PRO_5028822351" evidence="2">
    <location>
        <begin position="25"/>
        <end position="847"/>
    </location>
</feature>
<feature type="signal peptide" evidence="2">
    <location>
        <begin position="1"/>
        <end position="24"/>
    </location>
</feature>
<sequence>MFKNCLLKVTPVLSFLLFVLTTNAQIKPTPADERLKGMQVRKEMEKKSLLKDVKFRNIGPSVMSGRVNDVEVNPEDPTEFYVAYASGGLWHTKNNGQSFTPIFDNEDVMTIGDIAVKWYGSRVIWVGTGEVNSSRSSYAGNGVYKSSDNGKTWEYLGLPESHHIGKVQLHPTDPNTAWVAALGHLYSANKERGVYKTIDGGKTWKLTLAVDDNTGAVEMEMNPNNPNELYAAMWHRTRRGWTFTESGPTSGIYKSMDGGNTWSNITAPGSGFAEGKKLGRIGLSVFAQNPNIVYAVIDNYNPLPDTAKKKLVSDTVLQLDQFKTMTIDKFLAIDDKKLDTFMRRQRYPAKYTAASVKEMVRAGKIQPVAMWDYFDAGDDGFSNSGIKGCEVYRSDDAGKTWKLVNNKLPQVFSTYGYYFAKIYVSPTNADKIVILGVNAWMSTDAGKSFKNIEGRNVHSDHHALWINPKKDSHMINGNDGGINITYDNGANWFKANSASLGQFYAIAVDDAKPYNVYGGLQDNGTWFGPSNNRETVDWHDNGSYAFKSIGGGDGMQVQVDTRDNTTVYAGSQFGAYSRANKNAPFAGRVSVRPQHELGEKPLRFNWQSPILLSRHNQDVFYFGTNRFHRSFNKGENSVNLSSDLTGGRKEGNVPFGTLVTMSESPLRFGLIYTGSDDGFIHITKDGGYSWSAVHTKLPKNVQGLYVSRVIASKYKESRVYVTLNGYRNDHFAAWVFVSEDYGITWKQIFTDLPAEPVNVIREDPKQENLLYVGTDHGLYVSFDGGASSQAWMSELPRVAIHDIAIQERENEIVLGTHGRSIYIASLSEAQKLAADKAYYDKKKADLK</sequence>
<dbReference type="PANTHER" id="PTHR12106:SF27">
    <property type="entry name" value="SORTILIN-RELATED RECEPTOR"/>
    <property type="match status" value="1"/>
</dbReference>
<dbReference type="GO" id="GO:0016787">
    <property type="term" value="F:hydrolase activity"/>
    <property type="evidence" value="ECO:0007669"/>
    <property type="project" value="UniProtKB-KW"/>
</dbReference>
<proteinExistence type="predicted"/>
<dbReference type="AlphaFoldDB" id="A0A7G5XM08"/>
<organism evidence="4 5">
    <name type="scientific">Lacibacter sediminis</name>
    <dbReference type="NCBI Taxonomy" id="2760713"/>
    <lineage>
        <taxon>Bacteria</taxon>
        <taxon>Pseudomonadati</taxon>
        <taxon>Bacteroidota</taxon>
        <taxon>Chitinophagia</taxon>
        <taxon>Chitinophagales</taxon>
        <taxon>Chitinophagaceae</taxon>
        <taxon>Lacibacter</taxon>
    </lineage>
</organism>
<accession>A0A7G5XM08</accession>
<evidence type="ECO:0000313" key="4">
    <source>
        <dbReference type="EMBL" id="QNA46511.1"/>
    </source>
</evidence>
<dbReference type="InterPro" id="IPR002860">
    <property type="entry name" value="BNR_rpt"/>
</dbReference>
<dbReference type="CDD" id="cd15482">
    <property type="entry name" value="Sialidase_non-viral"/>
    <property type="match status" value="1"/>
</dbReference>
<dbReference type="PANTHER" id="PTHR12106">
    <property type="entry name" value="SORTILIN RELATED"/>
    <property type="match status" value="1"/>
</dbReference>
<keyword evidence="4" id="KW-0378">Hydrolase</keyword>
<dbReference type="InterPro" id="IPR050310">
    <property type="entry name" value="VPS10-sortilin"/>
</dbReference>
<dbReference type="SUPFAM" id="SSF50939">
    <property type="entry name" value="Sialidases"/>
    <property type="match status" value="1"/>
</dbReference>
<keyword evidence="5" id="KW-1185">Reference proteome</keyword>
<dbReference type="Pfam" id="PF15899">
    <property type="entry name" value="BNR_6"/>
    <property type="match status" value="1"/>
</dbReference>
<feature type="domain" description="Sortilin N-terminal" evidence="3">
    <location>
        <begin position="390"/>
        <end position="497"/>
    </location>
</feature>
<dbReference type="InterPro" id="IPR036278">
    <property type="entry name" value="Sialidase_sf"/>
</dbReference>
<dbReference type="RefSeq" id="WP_182806403.1">
    <property type="nucleotide sequence ID" value="NZ_CP060007.1"/>
</dbReference>
<keyword evidence="1" id="KW-0677">Repeat</keyword>
<keyword evidence="2" id="KW-0732">Signal</keyword>
<feature type="domain" description="Sortilin N-terminal" evidence="3">
    <location>
        <begin position="143"/>
        <end position="313"/>
    </location>
</feature>
<dbReference type="Gene3D" id="2.130.10.10">
    <property type="entry name" value="YVTN repeat-like/Quinoprotein amine dehydrogenase"/>
    <property type="match status" value="4"/>
</dbReference>
<dbReference type="Pfam" id="PF15902">
    <property type="entry name" value="Sortilin-Vps10"/>
    <property type="match status" value="2"/>
</dbReference>
<evidence type="ECO:0000259" key="3">
    <source>
        <dbReference type="Pfam" id="PF15902"/>
    </source>
</evidence>
<evidence type="ECO:0000256" key="2">
    <source>
        <dbReference type="SAM" id="SignalP"/>
    </source>
</evidence>
<dbReference type="SUPFAM" id="SSF110296">
    <property type="entry name" value="Oligoxyloglucan reducing end-specific cellobiohydrolase"/>
    <property type="match status" value="1"/>
</dbReference>